<accession>A0A848M3C6</accession>
<keyword evidence="3" id="KW-1185">Reference proteome</keyword>
<dbReference type="InterPro" id="IPR004360">
    <property type="entry name" value="Glyas_Fos-R_dOase_dom"/>
</dbReference>
<proteinExistence type="predicted"/>
<protein>
    <submittedName>
        <fullName evidence="2">Glyoxalase</fullName>
    </submittedName>
</protein>
<dbReference type="Pfam" id="PF00903">
    <property type="entry name" value="Glyoxalase"/>
    <property type="match status" value="1"/>
</dbReference>
<dbReference type="Gene3D" id="3.10.180.10">
    <property type="entry name" value="2,3-Dihydroxybiphenyl 1,2-Dioxygenase, domain 1"/>
    <property type="match status" value="1"/>
</dbReference>
<sequence length="131" mass="15244">MITFMGLHHVSLAVRNLEKARVFYSERLQLKEIQRPPFDSKGIWYAVGEQQLHLLEHPGGDTLRERGIDTIDGHLSVWVKSYQETKDWLDQQEIPYEARPDSIAGFAQIYVLDPDRNIIEFGAPYHETDHL</sequence>
<comment type="caution">
    <text evidence="2">The sequence shown here is derived from an EMBL/GenBank/DDBJ whole genome shotgun (WGS) entry which is preliminary data.</text>
</comment>
<reference evidence="2 3" key="1">
    <citation type="submission" date="2020-04" db="EMBL/GenBank/DDBJ databases">
        <title>Paenibacillus algicola sp. nov., a novel marine bacterium producing alginate lyase.</title>
        <authorList>
            <person name="Huang H."/>
        </authorList>
    </citation>
    <scope>NUCLEOTIDE SEQUENCE [LARGE SCALE GENOMIC DNA]</scope>
    <source>
        <strain evidence="2 3">L7-75</strain>
    </source>
</reference>
<dbReference type="PROSITE" id="PS51819">
    <property type="entry name" value="VOC"/>
    <property type="match status" value="1"/>
</dbReference>
<evidence type="ECO:0000313" key="3">
    <source>
        <dbReference type="Proteomes" id="UP000565468"/>
    </source>
</evidence>
<dbReference type="InterPro" id="IPR050383">
    <property type="entry name" value="GlyoxalaseI/FosfomycinResist"/>
</dbReference>
<dbReference type="SUPFAM" id="SSF54593">
    <property type="entry name" value="Glyoxalase/Bleomycin resistance protein/Dihydroxybiphenyl dioxygenase"/>
    <property type="match status" value="1"/>
</dbReference>
<dbReference type="AlphaFoldDB" id="A0A848M3C6"/>
<organism evidence="2 3">
    <name type="scientific">Paenibacillus lemnae</name>
    <dbReference type="NCBI Taxonomy" id="1330551"/>
    <lineage>
        <taxon>Bacteria</taxon>
        <taxon>Bacillati</taxon>
        <taxon>Bacillota</taxon>
        <taxon>Bacilli</taxon>
        <taxon>Bacillales</taxon>
        <taxon>Paenibacillaceae</taxon>
        <taxon>Paenibacillus</taxon>
    </lineage>
</organism>
<name>A0A848M3C6_PAELE</name>
<dbReference type="RefSeq" id="WP_169503415.1">
    <property type="nucleotide sequence ID" value="NZ_JABBPN010000002.1"/>
</dbReference>
<gene>
    <name evidence="2" type="ORF">HII30_02810</name>
</gene>
<dbReference type="EMBL" id="JABBPN010000002">
    <property type="protein sequence ID" value="NMO94720.1"/>
    <property type="molecule type" value="Genomic_DNA"/>
</dbReference>
<dbReference type="InterPro" id="IPR029068">
    <property type="entry name" value="Glyas_Bleomycin-R_OHBP_Dase"/>
</dbReference>
<dbReference type="InterPro" id="IPR037523">
    <property type="entry name" value="VOC_core"/>
</dbReference>
<dbReference type="PANTHER" id="PTHR21366">
    <property type="entry name" value="GLYOXALASE FAMILY PROTEIN"/>
    <property type="match status" value="1"/>
</dbReference>
<dbReference type="Proteomes" id="UP000565468">
    <property type="component" value="Unassembled WGS sequence"/>
</dbReference>
<feature type="domain" description="VOC" evidence="1">
    <location>
        <begin position="6"/>
        <end position="124"/>
    </location>
</feature>
<dbReference type="PANTHER" id="PTHR21366:SF22">
    <property type="entry name" value="VOC DOMAIN-CONTAINING PROTEIN"/>
    <property type="match status" value="1"/>
</dbReference>
<evidence type="ECO:0000313" key="2">
    <source>
        <dbReference type="EMBL" id="NMO94720.1"/>
    </source>
</evidence>
<evidence type="ECO:0000259" key="1">
    <source>
        <dbReference type="PROSITE" id="PS51819"/>
    </source>
</evidence>